<dbReference type="OrthoDB" id="9795813at2"/>
<dbReference type="InterPro" id="IPR012651">
    <property type="entry name" value="Thia_Transptr_ThiT"/>
</dbReference>
<dbReference type="Pfam" id="PF09515">
    <property type="entry name" value="Thia_YuaJ"/>
    <property type="match status" value="1"/>
</dbReference>
<proteinExistence type="predicted"/>
<feature type="transmembrane region" description="Helical" evidence="1">
    <location>
        <begin position="81"/>
        <end position="101"/>
    </location>
</feature>
<dbReference type="Gene3D" id="1.10.1760.20">
    <property type="match status" value="1"/>
</dbReference>
<dbReference type="STRING" id="571932.SAMN05421743_11284"/>
<keyword evidence="1" id="KW-0472">Membrane</keyword>
<keyword evidence="1" id="KW-0812">Transmembrane</keyword>
<evidence type="ECO:0000313" key="3">
    <source>
        <dbReference type="Proteomes" id="UP000198584"/>
    </source>
</evidence>
<name>A0A1H4FSP2_9BACI</name>
<dbReference type="EMBL" id="FNQR01000012">
    <property type="protein sequence ID" value="SEA99850.1"/>
    <property type="molecule type" value="Genomic_DNA"/>
</dbReference>
<feature type="transmembrane region" description="Helical" evidence="1">
    <location>
        <begin position="34"/>
        <end position="52"/>
    </location>
</feature>
<feature type="transmembrane region" description="Helical" evidence="1">
    <location>
        <begin position="113"/>
        <end position="140"/>
    </location>
</feature>
<evidence type="ECO:0000256" key="1">
    <source>
        <dbReference type="SAM" id="Phobius"/>
    </source>
</evidence>
<protein>
    <submittedName>
        <fullName evidence="2">Thiamine transporter</fullName>
    </submittedName>
</protein>
<keyword evidence="1" id="KW-1133">Transmembrane helix</keyword>
<dbReference type="GO" id="GO:0005886">
    <property type="term" value="C:plasma membrane"/>
    <property type="evidence" value="ECO:0007669"/>
    <property type="project" value="InterPro"/>
</dbReference>
<sequence>MRNKRTLFMVEVAIFAALATLLDFIPIFKMPQGGSVSLAMVPVFLIAFRWGLKGGLLTGLLYGIFQIIVGQAYILTPVQAVIEYGLAFTLLGLAGIFAHTVKQALINHNTKKFFTYVTLGILLGSTLRFMGHFIAGVVFFAEYTDAENVWIYSLVYNASYMVPAAIISALGLGYLFHKQPRILLNDQEQASYRAAARPKEQLN</sequence>
<reference evidence="2 3" key="1">
    <citation type="submission" date="2016-10" db="EMBL/GenBank/DDBJ databases">
        <authorList>
            <person name="de Groot N.N."/>
        </authorList>
    </citation>
    <scope>NUCLEOTIDE SEQUENCE [LARGE SCALE GENOMIC DNA]</scope>
    <source>
        <strain evidence="2 3">CCM7597</strain>
    </source>
</reference>
<dbReference type="GO" id="GO:0015234">
    <property type="term" value="F:thiamine transmembrane transporter activity"/>
    <property type="evidence" value="ECO:0007669"/>
    <property type="project" value="InterPro"/>
</dbReference>
<gene>
    <name evidence="2" type="ORF">SAMN05421743_11284</name>
</gene>
<dbReference type="RefSeq" id="WP_093045674.1">
    <property type="nucleotide sequence ID" value="NZ_FNQR01000012.1"/>
</dbReference>
<feature type="transmembrane region" description="Helical" evidence="1">
    <location>
        <begin position="160"/>
        <end position="177"/>
    </location>
</feature>
<dbReference type="NCBIfam" id="TIGR02357">
    <property type="entry name" value="ECF_ThiT_YuaJ"/>
    <property type="match status" value="1"/>
</dbReference>
<feature type="transmembrane region" description="Helical" evidence="1">
    <location>
        <begin position="7"/>
        <end position="28"/>
    </location>
</feature>
<keyword evidence="3" id="KW-1185">Reference proteome</keyword>
<dbReference type="Proteomes" id="UP000198584">
    <property type="component" value="Unassembled WGS sequence"/>
</dbReference>
<dbReference type="AlphaFoldDB" id="A0A1H4FSP2"/>
<organism evidence="2 3">
    <name type="scientific">Thalassobacillus cyri</name>
    <dbReference type="NCBI Taxonomy" id="571932"/>
    <lineage>
        <taxon>Bacteria</taxon>
        <taxon>Bacillati</taxon>
        <taxon>Bacillota</taxon>
        <taxon>Bacilli</taxon>
        <taxon>Bacillales</taxon>
        <taxon>Bacillaceae</taxon>
        <taxon>Thalassobacillus</taxon>
    </lineage>
</organism>
<feature type="transmembrane region" description="Helical" evidence="1">
    <location>
        <begin position="59"/>
        <end position="75"/>
    </location>
</feature>
<accession>A0A1H4FSP2</accession>
<evidence type="ECO:0000313" key="2">
    <source>
        <dbReference type="EMBL" id="SEA99850.1"/>
    </source>
</evidence>